<protein>
    <submittedName>
        <fullName evidence="2">Uncharacterized protein</fullName>
    </submittedName>
</protein>
<proteinExistence type="predicted"/>
<feature type="compositionally biased region" description="Basic and acidic residues" evidence="1">
    <location>
        <begin position="13"/>
        <end position="24"/>
    </location>
</feature>
<accession>A0AAD7H4Q6</accession>
<dbReference type="Proteomes" id="UP001215598">
    <property type="component" value="Unassembled WGS sequence"/>
</dbReference>
<comment type="caution">
    <text evidence="2">The sequence shown here is derived from an EMBL/GenBank/DDBJ whole genome shotgun (WGS) entry which is preliminary data.</text>
</comment>
<dbReference type="AlphaFoldDB" id="A0AAD7H4Q6"/>
<dbReference type="EMBL" id="JARKIB010000385">
    <property type="protein sequence ID" value="KAJ7711811.1"/>
    <property type="molecule type" value="Genomic_DNA"/>
</dbReference>
<gene>
    <name evidence="2" type="ORF">B0H16DRAFT_1815796</name>
</gene>
<feature type="compositionally biased region" description="Polar residues" evidence="1">
    <location>
        <begin position="131"/>
        <end position="152"/>
    </location>
</feature>
<sequence length="167" mass="18745">MPQPLIGAPARHGSREEASQETTRRGTRQRFAVMLKESDSGIRRGSKGTRRRRRKVEEWDSEEDSEDGARDAEEDSEGVEANLDEGGDESGEESSSEDERPEHPRSSPIPPPAKRVRRVLDEVTNNERPVRQTTKNGTGRKTQTVAEVSQTYAAPYRTTSSRRRGVQ</sequence>
<name>A0AAD7H4Q6_9AGAR</name>
<feature type="compositionally biased region" description="Basic residues" evidence="1">
    <location>
        <begin position="44"/>
        <end position="54"/>
    </location>
</feature>
<keyword evidence="3" id="KW-1185">Reference proteome</keyword>
<evidence type="ECO:0000256" key="1">
    <source>
        <dbReference type="SAM" id="MobiDB-lite"/>
    </source>
</evidence>
<reference evidence="2" key="1">
    <citation type="submission" date="2023-03" db="EMBL/GenBank/DDBJ databases">
        <title>Massive genome expansion in bonnet fungi (Mycena s.s.) driven by repeated elements and novel gene families across ecological guilds.</title>
        <authorList>
            <consortium name="Lawrence Berkeley National Laboratory"/>
            <person name="Harder C.B."/>
            <person name="Miyauchi S."/>
            <person name="Viragh M."/>
            <person name="Kuo A."/>
            <person name="Thoen E."/>
            <person name="Andreopoulos B."/>
            <person name="Lu D."/>
            <person name="Skrede I."/>
            <person name="Drula E."/>
            <person name="Henrissat B."/>
            <person name="Morin E."/>
            <person name="Kohler A."/>
            <person name="Barry K."/>
            <person name="LaButti K."/>
            <person name="Morin E."/>
            <person name="Salamov A."/>
            <person name="Lipzen A."/>
            <person name="Mereny Z."/>
            <person name="Hegedus B."/>
            <person name="Baldrian P."/>
            <person name="Stursova M."/>
            <person name="Weitz H."/>
            <person name="Taylor A."/>
            <person name="Grigoriev I.V."/>
            <person name="Nagy L.G."/>
            <person name="Martin F."/>
            <person name="Kauserud H."/>
        </authorList>
    </citation>
    <scope>NUCLEOTIDE SEQUENCE</scope>
    <source>
        <strain evidence="2">CBHHK182m</strain>
    </source>
</reference>
<feature type="compositionally biased region" description="Acidic residues" evidence="1">
    <location>
        <begin position="59"/>
        <end position="96"/>
    </location>
</feature>
<evidence type="ECO:0000313" key="3">
    <source>
        <dbReference type="Proteomes" id="UP001215598"/>
    </source>
</evidence>
<evidence type="ECO:0000313" key="2">
    <source>
        <dbReference type="EMBL" id="KAJ7711811.1"/>
    </source>
</evidence>
<organism evidence="2 3">
    <name type="scientific">Mycena metata</name>
    <dbReference type="NCBI Taxonomy" id="1033252"/>
    <lineage>
        <taxon>Eukaryota</taxon>
        <taxon>Fungi</taxon>
        <taxon>Dikarya</taxon>
        <taxon>Basidiomycota</taxon>
        <taxon>Agaricomycotina</taxon>
        <taxon>Agaricomycetes</taxon>
        <taxon>Agaricomycetidae</taxon>
        <taxon>Agaricales</taxon>
        <taxon>Marasmiineae</taxon>
        <taxon>Mycenaceae</taxon>
        <taxon>Mycena</taxon>
    </lineage>
</organism>
<feature type="region of interest" description="Disordered" evidence="1">
    <location>
        <begin position="1"/>
        <end position="167"/>
    </location>
</feature>